<dbReference type="GO" id="GO:0006281">
    <property type="term" value="P:DNA repair"/>
    <property type="evidence" value="ECO:0007669"/>
    <property type="project" value="UniProtKB-UniRule"/>
</dbReference>
<feature type="active site" description="For autocatalytic cleavage activity" evidence="13">
    <location>
        <position position="130"/>
    </location>
</feature>
<dbReference type="Proteomes" id="UP000051861">
    <property type="component" value="Unassembled WGS sequence"/>
</dbReference>
<name>A0A0S7XQU9_UNCSA</name>
<evidence type="ECO:0000256" key="8">
    <source>
        <dbReference type="ARBA" id="ARBA00023015"/>
    </source>
</evidence>
<accession>A0A0S7XQU9</accession>
<dbReference type="EMBL" id="LIZX01000170">
    <property type="protein sequence ID" value="KPJ64639.1"/>
    <property type="molecule type" value="Genomic_DNA"/>
</dbReference>
<dbReference type="GO" id="GO:0045892">
    <property type="term" value="P:negative regulation of DNA-templated transcription"/>
    <property type="evidence" value="ECO:0007669"/>
    <property type="project" value="UniProtKB-UniRule"/>
</dbReference>
<dbReference type="Pfam" id="PF01726">
    <property type="entry name" value="LexA_DNA_bind"/>
    <property type="match status" value="1"/>
</dbReference>
<feature type="site" description="Cleavage; by autolysis" evidence="13">
    <location>
        <begin position="95"/>
        <end position="96"/>
    </location>
</feature>
<dbReference type="InterPro" id="IPR015927">
    <property type="entry name" value="Peptidase_S24_S26A/B/C"/>
</dbReference>
<dbReference type="FunFam" id="2.10.109.10:FF:000001">
    <property type="entry name" value="LexA repressor"/>
    <property type="match status" value="1"/>
</dbReference>
<evidence type="ECO:0000256" key="12">
    <source>
        <dbReference type="ARBA" id="ARBA00023236"/>
    </source>
</evidence>
<evidence type="ECO:0000256" key="6">
    <source>
        <dbReference type="ARBA" id="ARBA00022801"/>
    </source>
</evidence>
<evidence type="ECO:0000256" key="14">
    <source>
        <dbReference type="RuleBase" id="RU003991"/>
    </source>
</evidence>
<dbReference type="GO" id="GO:0006508">
    <property type="term" value="P:proteolysis"/>
    <property type="evidence" value="ECO:0007669"/>
    <property type="project" value="InterPro"/>
</dbReference>
<evidence type="ECO:0000313" key="18">
    <source>
        <dbReference type="Proteomes" id="UP000051861"/>
    </source>
</evidence>
<feature type="DNA-binding region" description="H-T-H motif" evidence="13">
    <location>
        <begin position="30"/>
        <end position="50"/>
    </location>
</feature>
<dbReference type="PATRIC" id="fig|1703775.3.peg.1523"/>
<dbReference type="InterPro" id="IPR006197">
    <property type="entry name" value="Peptidase_S24_LexA"/>
</dbReference>
<dbReference type="InterPro" id="IPR050077">
    <property type="entry name" value="LexA_repressor"/>
</dbReference>
<keyword evidence="5 13" id="KW-0227">DNA damage</keyword>
<feature type="active site" description="For autocatalytic cleavage activity" evidence="13">
    <location>
        <position position="167"/>
    </location>
</feature>
<dbReference type="InterPro" id="IPR036388">
    <property type="entry name" value="WH-like_DNA-bd_sf"/>
</dbReference>
<dbReference type="PANTHER" id="PTHR33516:SF2">
    <property type="entry name" value="LEXA REPRESSOR-RELATED"/>
    <property type="match status" value="1"/>
</dbReference>
<dbReference type="InterPro" id="IPR036286">
    <property type="entry name" value="LexA/Signal_pep-like_sf"/>
</dbReference>
<evidence type="ECO:0000256" key="13">
    <source>
        <dbReference type="HAMAP-Rule" id="MF_00015"/>
    </source>
</evidence>
<dbReference type="HAMAP" id="MF_00015">
    <property type="entry name" value="LexA"/>
    <property type="match status" value="1"/>
</dbReference>
<protein>
    <recommendedName>
        <fullName evidence="13">LexA repressor</fullName>
        <ecNumber evidence="13">3.4.21.88</ecNumber>
    </recommendedName>
</protein>
<dbReference type="FunFam" id="1.10.10.10:FF:000009">
    <property type="entry name" value="LexA repressor"/>
    <property type="match status" value="1"/>
</dbReference>
<dbReference type="GO" id="GO:0009432">
    <property type="term" value="P:SOS response"/>
    <property type="evidence" value="ECO:0007669"/>
    <property type="project" value="UniProtKB-UniRule"/>
</dbReference>
<comment type="catalytic activity">
    <reaction evidence="13">
        <text>Hydrolysis of Ala-|-Gly bond in repressor LexA.</text>
        <dbReference type="EC" id="3.4.21.88"/>
    </reaction>
</comment>
<dbReference type="SUPFAM" id="SSF46785">
    <property type="entry name" value="Winged helix' DNA-binding domain"/>
    <property type="match status" value="1"/>
</dbReference>
<dbReference type="PANTHER" id="PTHR33516">
    <property type="entry name" value="LEXA REPRESSOR"/>
    <property type="match status" value="1"/>
</dbReference>
<evidence type="ECO:0000256" key="2">
    <source>
        <dbReference type="ARBA" id="ARBA00011738"/>
    </source>
</evidence>
<evidence type="ECO:0000259" key="15">
    <source>
        <dbReference type="Pfam" id="PF00717"/>
    </source>
</evidence>
<keyword evidence="8 13" id="KW-0805">Transcription regulation</keyword>
<keyword evidence="4 13" id="KW-0235">DNA replication</keyword>
<dbReference type="InterPro" id="IPR006199">
    <property type="entry name" value="LexA_DNA-bd_dom"/>
</dbReference>
<evidence type="ECO:0000256" key="3">
    <source>
        <dbReference type="ARBA" id="ARBA00022491"/>
    </source>
</evidence>
<keyword evidence="9 13" id="KW-0238">DNA-binding</keyword>
<gene>
    <name evidence="13" type="primary">lexA</name>
    <name evidence="17" type="ORF">AMJ44_12385</name>
</gene>
<dbReference type="NCBIfam" id="TIGR00498">
    <property type="entry name" value="lexA"/>
    <property type="match status" value="1"/>
</dbReference>
<organism evidence="17 18">
    <name type="scientific">candidate division WOR-1 bacterium DG_54_3</name>
    <dbReference type="NCBI Taxonomy" id="1703775"/>
    <lineage>
        <taxon>Bacteria</taxon>
        <taxon>Bacillati</taxon>
        <taxon>Saganbacteria</taxon>
    </lineage>
</organism>
<comment type="caution">
    <text evidence="17">The sequence shown here is derived from an EMBL/GenBank/DDBJ whole genome shotgun (WGS) entry which is preliminary data.</text>
</comment>
<dbReference type="AlphaFoldDB" id="A0A0S7XQU9"/>
<dbReference type="GO" id="GO:0004252">
    <property type="term" value="F:serine-type endopeptidase activity"/>
    <property type="evidence" value="ECO:0007669"/>
    <property type="project" value="UniProtKB-UniRule"/>
</dbReference>
<evidence type="ECO:0000256" key="11">
    <source>
        <dbReference type="ARBA" id="ARBA00023204"/>
    </source>
</evidence>
<dbReference type="InterPro" id="IPR039418">
    <property type="entry name" value="LexA-like"/>
</dbReference>
<comment type="function">
    <text evidence="13">Represses a number of genes involved in the response to DNA damage (SOS response), including recA and lexA. In the presence of single-stranded DNA, RecA interacts with LexA causing an autocatalytic cleavage which disrupts the DNA-binding part of LexA, leading to derepression of the SOS regulon and eventually DNA repair.</text>
</comment>
<evidence type="ECO:0000256" key="5">
    <source>
        <dbReference type="ARBA" id="ARBA00022763"/>
    </source>
</evidence>
<evidence type="ECO:0000259" key="16">
    <source>
        <dbReference type="Pfam" id="PF01726"/>
    </source>
</evidence>
<evidence type="ECO:0000256" key="4">
    <source>
        <dbReference type="ARBA" id="ARBA00022705"/>
    </source>
</evidence>
<dbReference type="Gene3D" id="2.10.109.10">
    <property type="entry name" value="Umud Fragment, subunit A"/>
    <property type="match status" value="1"/>
</dbReference>
<evidence type="ECO:0000256" key="7">
    <source>
        <dbReference type="ARBA" id="ARBA00022813"/>
    </source>
</evidence>
<keyword evidence="6 13" id="KW-0378">Hydrolase</keyword>
<dbReference type="CDD" id="cd06529">
    <property type="entry name" value="S24_LexA-like"/>
    <property type="match status" value="1"/>
</dbReference>
<comment type="similarity">
    <text evidence="1 13 14">Belongs to the peptidase S24 family.</text>
</comment>
<evidence type="ECO:0000256" key="10">
    <source>
        <dbReference type="ARBA" id="ARBA00023163"/>
    </source>
</evidence>
<keyword evidence="11 13" id="KW-0234">DNA repair</keyword>
<feature type="domain" description="LexA repressor DNA-binding" evidence="16">
    <location>
        <begin position="4"/>
        <end position="67"/>
    </location>
</feature>
<dbReference type="InterPro" id="IPR006200">
    <property type="entry name" value="LexA"/>
</dbReference>
<comment type="subunit">
    <text evidence="2 13">Homodimer.</text>
</comment>
<dbReference type="Pfam" id="PF00717">
    <property type="entry name" value="Peptidase_S24"/>
    <property type="match status" value="1"/>
</dbReference>
<evidence type="ECO:0000256" key="9">
    <source>
        <dbReference type="ARBA" id="ARBA00023125"/>
    </source>
</evidence>
<evidence type="ECO:0000313" key="17">
    <source>
        <dbReference type="EMBL" id="KPJ64639.1"/>
    </source>
</evidence>
<evidence type="ECO:0000256" key="1">
    <source>
        <dbReference type="ARBA" id="ARBA00007484"/>
    </source>
</evidence>
<dbReference type="Gene3D" id="1.10.10.10">
    <property type="entry name" value="Winged helix-like DNA-binding domain superfamily/Winged helix DNA-binding domain"/>
    <property type="match status" value="1"/>
</dbReference>
<reference evidence="17 18" key="1">
    <citation type="journal article" date="2015" name="Microbiome">
        <title>Genomic resolution of linkages in carbon, nitrogen, and sulfur cycling among widespread estuary sediment bacteria.</title>
        <authorList>
            <person name="Baker B.J."/>
            <person name="Lazar C.S."/>
            <person name="Teske A.P."/>
            <person name="Dick G.J."/>
        </authorList>
    </citation>
    <scope>NUCLEOTIDE SEQUENCE [LARGE SCALE GENOMIC DNA]</scope>
    <source>
        <strain evidence="17">DG_54_3</strain>
    </source>
</reference>
<keyword evidence="12 13" id="KW-0742">SOS response</keyword>
<dbReference type="SUPFAM" id="SSF51306">
    <property type="entry name" value="LexA/Signal peptidase"/>
    <property type="match status" value="1"/>
</dbReference>
<keyword evidence="10 13" id="KW-0804">Transcription</keyword>
<dbReference type="GO" id="GO:0006260">
    <property type="term" value="P:DNA replication"/>
    <property type="evidence" value="ECO:0007669"/>
    <property type="project" value="UniProtKB-UniRule"/>
</dbReference>
<dbReference type="InterPro" id="IPR036390">
    <property type="entry name" value="WH_DNA-bd_sf"/>
</dbReference>
<keyword evidence="7 13" id="KW-0068">Autocatalytic cleavage</keyword>
<dbReference type="GO" id="GO:0003677">
    <property type="term" value="F:DNA binding"/>
    <property type="evidence" value="ECO:0007669"/>
    <property type="project" value="UniProtKB-UniRule"/>
</dbReference>
<sequence>MKEKRLTPRQREVLDYISRMIKKTGIPPTIREIGKKFGISSTNGVRAILSSLVKKGYIKRKPLVSRGIELVKEIKSTLVPDASSVSVPILGRIAAGLPVLAVENIEGSVVLDKNFFSADRIFSLRVEGQSMREAGIFDGDYVVARQQPSADKGDIVVAIIGDEATVKRYYPENGRIRLEPANPEFRSIIVERKTPGFLIAGKVIGLLRKM</sequence>
<proteinExistence type="inferred from homology"/>
<feature type="domain" description="Peptidase S24/S26A/S26B/S26C" evidence="15">
    <location>
        <begin position="88"/>
        <end position="203"/>
    </location>
</feature>
<dbReference type="PRINTS" id="PR00726">
    <property type="entry name" value="LEXASERPTASE"/>
</dbReference>
<keyword evidence="3 13" id="KW-0678">Repressor</keyword>
<dbReference type="EC" id="3.4.21.88" evidence="13"/>